<reference evidence="1" key="1">
    <citation type="submission" date="2014-11" db="EMBL/GenBank/DDBJ databases">
        <authorList>
            <person name="Amaro Gonzalez C."/>
        </authorList>
    </citation>
    <scope>NUCLEOTIDE SEQUENCE</scope>
</reference>
<evidence type="ECO:0000313" key="1">
    <source>
        <dbReference type="EMBL" id="JAH81807.1"/>
    </source>
</evidence>
<proteinExistence type="predicted"/>
<dbReference type="EMBL" id="GBXM01026770">
    <property type="protein sequence ID" value="JAH81807.1"/>
    <property type="molecule type" value="Transcribed_RNA"/>
</dbReference>
<accession>A0A0E9VUT9</accession>
<sequence length="32" mass="3789">MKLNRLEVIRPFSTGLISFLPYKILIQKNKKV</sequence>
<organism evidence="1">
    <name type="scientific">Anguilla anguilla</name>
    <name type="common">European freshwater eel</name>
    <name type="synonym">Muraena anguilla</name>
    <dbReference type="NCBI Taxonomy" id="7936"/>
    <lineage>
        <taxon>Eukaryota</taxon>
        <taxon>Metazoa</taxon>
        <taxon>Chordata</taxon>
        <taxon>Craniata</taxon>
        <taxon>Vertebrata</taxon>
        <taxon>Euteleostomi</taxon>
        <taxon>Actinopterygii</taxon>
        <taxon>Neopterygii</taxon>
        <taxon>Teleostei</taxon>
        <taxon>Anguilliformes</taxon>
        <taxon>Anguillidae</taxon>
        <taxon>Anguilla</taxon>
    </lineage>
</organism>
<reference evidence="1" key="2">
    <citation type="journal article" date="2015" name="Fish Shellfish Immunol.">
        <title>Early steps in the European eel (Anguilla anguilla)-Vibrio vulnificus interaction in the gills: Role of the RtxA13 toxin.</title>
        <authorList>
            <person name="Callol A."/>
            <person name="Pajuelo D."/>
            <person name="Ebbesson L."/>
            <person name="Teles M."/>
            <person name="MacKenzie S."/>
            <person name="Amaro C."/>
        </authorList>
    </citation>
    <scope>NUCLEOTIDE SEQUENCE</scope>
</reference>
<dbReference type="AlphaFoldDB" id="A0A0E9VUT9"/>
<name>A0A0E9VUT9_ANGAN</name>
<protein>
    <submittedName>
        <fullName evidence="1">Uncharacterized protein</fullName>
    </submittedName>
</protein>